<gene>
    <name evidence="2" type="ORF">RRG08_049247</name>
</gene>
<comment type="cofactor">
    <cofactor evidence="1">
        <name>Fe cation</name>
        <dbReference type="ChEBI" id="CHEBI:24875"/>
    </cofactor>
</comment>
<sequence length="509" mass="56750">MLTTGAPLLHWSRPLGGMRSGTEVTHCTVIHANTILICRETSLRLERFLAPVLLGVLTVFRLLTWELATRLQGHNDHLRSAFDLCCHVFSVSPAVYFLPGLRRAFCTSFLSPQWEMAQTSVYVYDGTELPVSDAMKEDFHRDGFIIVRNLLCQKELAILEEAFQGQDALTAYAYGNDDGDGRQAKMCLWNHPGNDVTGALTRTRKLAHTAEELLGAEVYHYHSKLIMKEARTGGKFVWHQDYGYWYNFACMFPDMLTVFIAMDPCSPDNGCLQVLRGSHRAGRIDHGGVGNQVGADLGRVAELEKCLDKVYVPLEAGDAMFFHCNLLHTSSANNSERRRWALLTAYNCNHNSPYVESVYGPYQPLTGLNNHAVTSLGVDRNLEGKDIIVREHDDKTLVSLWNLCGEKQTYIGWAHKQLNRACTIGSMCGAIGGEDKRSIHCQKSTLRQLANDAVLTTGVNRNLCGKGVVVKKDGKYVTLNCKIKVRESAVANEEGEREVIEEPKPGNNV</sequence>
<name>A0AAE1DJG7_9GAST</name>
<keyword evidence="3" id="KW-1185">Reference proteome</keyword>
<proteinExistence type="predicted"/>
<accession>A0AAE1DJG7</accession>
<evidence type="ECO:0000313" key="2">
    <source>
        <dbReference type="EMBL" id="KAK3772757.1"/>
    </source>
</evidence>
<dbReference type="InterPro" id="IPR008775">
    <property type="entry name" value="Phytyl_CoA_dOase-like"/>
</dbReference>
<dbReference type="PANTHER" id="PTHR20883:SF51">
    <property type="entry name" value="PHYTANOYL-COA HYDROXYLASE"/>
    <property type="match status" value="1"/>
</dbReference>
<dbReference type="AlphaFoldDB" id="A0AAE1DJG7"/>
<dbReference type="Proteomes" id="UP001283361">
    <property type="component" value="Unassembled WGS sequence"/>
</dbReference>
<dbReference type="Pfam" id="PF05721">
    <property type="entry name" value="PhyH"/>
    <property type="match status" value="1"/>
</dbReference>
<dbReference type="EMBL" id="JAWDGP010003606">
    <property type="protein sequence ID" value="KAK3772757.1"/>
    <property type="molecule type" value="Genomic_DNA"/>
</dbReference>
<organism evidence="2 3">
    <name type="scientific">Elysia crispata</name>
    <name type="common">lettuce slug</name>
    <dbReference type="NCBI Taxonomy" id="231223"/>
    <lineage>
        <taxon>Eukaryota</taxon>
        <taxon>Metazoa</taxon>
        <taxon>Spiralia</taxon>
        <taxon>Lophotrochozoa</taxon>
        <taxon>Mollusca</taxon>
        <taxon>Gastropoda</taxon>
        <taxon>Heterobranchia</taxon>
        <taxon>Euthyneura</taxon>
        <taxon>Panpulmonata</taxon>
        <taxon>Sacoglossa</taxon>
        <taxon>Placobranchoidea</taxon>
        <taxon>Plakobranchidae</taxon>
        <taxon>Elysia</taxon>
    </lineage>
</organism>
<reference evidence="2" key="1">
    <citation type="journal article" date="2023" name="G3 (Bethesda)">
        <title>A reference genome for the long-term kleptoplast-retaining sea slug Elysia crispata morphotype clarki.</title>
        <authorList>
            <person name="Eastman K.E."/>
            <person name="Pendleton A.L."/>
            <person name="Shaikh M.A."/>
            <person name="Suttiyut T."/>
            <person name="Ogas R."/>
            <person name="Tomko P."/>
            <person name="Gavelis G."/>
            <person name="Widhalm J.R."/>
            <person name="Wisecaver J.H."/>
        </authorList>
    </citation>
    <scope>NUCLEOTIDE SEQUENCE</scope>
    <source>
        <strain evidence="2">ECLA1</strain>
    </source>
</reference>
<evidence type="ECO:0000256" key="1">
    <source>
        <dbReference type="ARBA" id="ARBA00001962"/>
    </source>
</evidence>
<dbReference type="SUPFAM" id="SSF51197">
    <property type="entry name" value="Clavaminate synthase-like"/>
    <property type="match status" value="1"/>
</dbReference>
<evidence type="ECO:0000313" key="3">
    <source>
        <dbReference type="Proteomes" id="UP001283361"/>
    </source>
</evidence>
<comment type="caution">
    <text evidence="2">The sequence shown here is derived from an EMBL/GenBank/DDBJ whole genome shotgun (WGS) entry which is preliminary data.</text>
</comment>
<dbReference type="Gene3D" id="2.60.120.620">
    <property type="entry name" value="q2cbj1_9rhob like domain"/>
    <property type="match status" value="1"/>
</dbReference>
<dbReference type="PANTHER" id="PTHR20883">
    <property type="entry name" value="PHYTANOYL-COA DIOXYGENASE DOMAIN CONTAINING 1"/>
    <property type="match status" value="1"/>
</dbReference>
<protein>
    <submittedName>
        <fullName evidence="2">Uncharacterized protein</fullName>
    </submittedName>
</protein>